<keyword evidence="3" id="KW-0449">Lipoprotein</keyword>
<feature type="signal peptide" evidence="2">
    <location>
        <begin position="1"/>
        <end position="21"/>
    </location>
</feature>
<dbReference type="Proteomes" id="UP001580430">
    <property type="component" value="Unassembled WGS sequence"/>
</dbReference>
<name>A0ABV5BV37_9BACL</name>
<evidence type="ECO:0000313" key="4">
    <source>
        <dbReference type="Proteomes" id="UP001580430"/>
    </source>
</evidence>
<evidence type="ECO:0000256" key="2">
    <source>
        <dbReference type="SAM" id="SignalP"/>
    </source>
</evidence>
<dbReference type="RefSeq" id="WP_375518364.1">
    <property type="nucleotide sequence ID" value="NZ_JBHIRY010000001.1"/>
</dbReference>
<accession>A0ABV5BV37</accession>
<dbReference type="EMBL" id="JBHIRY010000001">
    <property type="protein sequence ID" value="MFB5759112.1"/>
    <property type="molecule type" value="Genomic_DNA"/>
</dbReference>
<feature type="chain" id="PRO_5045100752" evidence="2">
    <location>
        <begin position="22"/>
        <end position="164"/>
    </location>
</feature>
<organism evidence="3 4">
    <name type="scientific">Paenibacillus medicaginis</name>
    <dbReference type="NCBI Taxonomy" id="1470560"/>
    <lineage>
        <taxon>Bacteria</taxon>
        <taxon>Bacillati</taxon>
        <taxon>Bacillota</taxon>
        <taxon>Bacilli</taxon>
        <taxon>Bacillales</taxon>
        <taxon>Paenibacillaceae</taxon>
        <taxon>Paenibacillus</taxon>
    </lineage>
</organism>
<dbReference type="Pfam" id="PF08139">
    <property type="entry name" value="LPAM_1"/>
    <property type="match status" value="1"/>
</dbReference>
<evidence type="ECO:0000313" key="3">
    <source>
        <dbReference type="EMBL" id="MFB5759112.1"/>
    </source>
</evidence>
<proteinExistence type="predicted"/>
<dbReference type="InterPro" id="IPR012640">
    <property type="entry name" value="Membr_lipoprot_lipid_attach_CS"/>
</dbReference>
<gene>
    <name evidence="3" type="ORF">ACE5LO_01765</name>
</gene>
<reference evidence="3 4" key="1">
    <citation type="submission" date="2024-09" db="EMBL/GenBank/DDBJ databases">
        <title>Paenibacillus zeirhizospherea sp. nov., isolated from surface of the maize (Zea mays) roots in a horticulture field, Hungary.</title>
        <authorList>
            <person name="Marton D."/>
            <person name="Farkas M."/>
            <person name="Bedics A."/>
            <person name="Toth E."/>
            <person name="Tancsics A."/>
            <person name="Boka K."/>
            <person name="Marati G."/>
            <person name="Kriszt B."/>
            <person name="Cserhati M."/>
        </authorList>
    </citation>
    <scope>NUCLEOTIDE SEQUENCE [LARGE SCALE GENOMIC DNA]</scope>
    <source>
        <strain evidence="3 4">JCM 18446</strain>
    </source>
</reference>
<keyword evidence="4" id="KW-1185">Reference proteome</keyword>
<protein>
    <submittedName>
        <fullName evidence="3">Lipoprotein</fullName>
    </submittedName>
</protein>
<sequence length="164" mass="18837">MKKYILLIIFILLLTGCSSYASSNQEELQINSPLKMKEEYSKILNDKVIEEMVGESYNILATGYNNRDKENGSIKPDDSINQYIEFIQAATEKAIENHEMEKADMLIDFLDSSANIVKVTNYTEPELNVDTKGDYVVDSETSISEENFTKIKDELTFKIDKYFE</sequence>
<comment type="caution">
    <text evidence="3">The sequence shown here is derived from an EMBL/GenBank/DDBJ whole genome shotgun (WGS) entry which is preliminary data.</text>
</comment>
<keyword evidence="1 2" id="KW-0732">Signal</keyword>
<evidence type="ECO:0000256" key="1">
    <source>
        <dbReference type="ARBA" id="ARBA00022729"/>
    </source>
</evidence>
<dbReference type="PROSITE" id="PS51257">
    <property type="entry name" value="PROKAR_LIPOPROTEIN"/>
    <property type="match status" value="1"/>
</dbReference>